<dbReference type="GO" id="GO:0009228">
    <property type="term" value="P:thiamine biosynthetic process"/>
    <property type="evidence" value="ECO:0007669"/>
    <property type="project" value="UniProtKB-KW"/>
</dbReference>
<keyword evidence="6" id="KW-0460">Magnesium</keyword>
<dbReference type="GO" id="GO:0046872">
    <property type="term" value="F:metal ion binding"/>
    <property type="evidence" value="ECO:0007669"/>
    <property type="project" value="UniProtKB-KW"/>
</dbReference>
<dbReference type="PANTHER" id="PTHR20857:SF15">
    <property type="entry name" value="THIAMINE-PHOSPHATE SYNTHASE"/>
    <property type="match status" value="1"/>
</dbReference>
<organism evidence="12 13">
    <name type="scientific">Rhodosorus marinus</name>
    <dbReference type="NCBI Taxonomy" id="101924"/>
    <lineage>
        <taxon>Eukaryota</taxon>
        <taxon>Rhodophyta</taxon>
        <taxon>Stylonematophyceae</taxon>
        <taxon>Stylonematales</taxon>
        <taxon>Stylonemataceae</taxon>
        <taxon>Rhodosorus</taxon>
    </lineage>
</organism>
<evidence type="ECO:0000256" key="7">
    <source>
        <dbReference type="ARBA" id="ARBA00022977"/>
    </source>
</evidence>
<accession>A0AAV8UN62</accession>
<comment type="pathway">
    <text evidence="2">Cofactor biosynthesis; thiamine diphosphate biosynthesis; thiamine phosphate from 4-amino-2-methyl-5-diphosphomethylpyrimidine and 4-methyl-5-(2-phosphoethyl)-thiazole: step 1/1.</text>
</comment>
<evidence type="ECO:0000256" key="3">
    <source>
        <dbReference type="ARBA" id="ARBA00012830"/>
    </source>
</evidence>
<dbReference type="AlphaFoldDB" id="A0AAV8UN62"/>
<evidence type="ECO:0000256" key="1">
    <source>
        <dbReference type="ARBA" id="ARBA00001946"/>
    </source>
</evidence>
<dbReference type="InterPro" id="IPR036206">
    <property type="entry name" value="ThiamineP_synth_sf"/>
</dbReference>
<dbReference type="PANTHER" id="PTHR20857">
    <property type="entry name" value="THIAMINE-PHOSPHATE PYROPHOSPHORYLASE"/>
    <property type="match status" value="1"/>
</dbReference>
<dbReference type="InterPro" id="IPR022998">
    <property type="entry name" value="ThiamineP_synth_TenI"/>
</dbReference>
<evidence type="ECO:0000256" key="6">
    <source>
        <dbReference type="ARBA" id="ARBA00022842"/>
    </source>
</evidence>
<keyword evidence="4" id="KW-0808">Transferase</keyword>
<dbReference type="Gene3D" id="3.20.20.70">
    <property type="entry name" value="Aldolase class I"/>
    <property type="match status" value="1"/>
</dbReference>
<comment type="caution">
    <text evidence="12">The sequence shown here is derived from an EMBL/GenBank/DDBJ whole genome shotgun (WGS) entry which is preliminary data.</text>
</comment>
<comment type="catalytic activity">
    <reaction evidence="10">
        <text>2-[(2R,5Z)-2-carboxy-4-methylthiazol-5(2H)-ylidene]ethyl phosphate + 4-amino-2-methyl-5-(diphosphooxymethyl)pyrimidine + 2 H(+) = thiamine phosphate + CO2 + diphosphate</text>
        <dbReference type="Rhea" id="RHEA:47844"/>
        <dbReference type="ChEBI" id="CHEBI:15378"/>
        <dbReference type="ChEBI" id="CHEBI:16526"/>
        <dbReference type="ChEBI" id="CHEBI:33019"/>
        <dbReference type="ChEBI" id="CHEBI:37575"/>
        <dbReference type="ChEBI" id="CHEBI:57841"/>
        <dbReference type="ChEBI" id="CHEBI:62899"/>
        <dbReference type="EC" id="2.5.1.3"/>
    </reaction>
</comment>
<evidence type="ECO:0000313" key="12">
    <source>
        <dbReference type="EMBL" id="KAJ8903995.1"/>
    </source>
</evidence>
<feature type="domain" description="Thiamine phosphate synthase/TenI" evidence="11">
    <location>
        <begin position="29"/>
        <end position="210"/>
    </location>
</feature>
<dbReference type="EC" id="2.5.1.3" evidence="3"/>
<reference evidence="12 13" key="1">
    <citation type="journal article" date="2023" name="Nat. Commun.">
        <title>Origin of minicircular mitochondrial genomes in red algae.</title>
        <authorList>
            <person name="Lee Y."/>
            <person name="Cho C.H."/>
            <person name="Lee Y.M."/>
            <person name="Park S.I."/>
            <person name="Yang J.H."/>
            <person name="West J.A."/>
            <person name="Bhattacharya D."/>
            <person name="Yoon H.S."/>
        </authorList>
    </citation>
    <scope>NUCLEOTIDE SEQUENCE [LARGE SCALE GENOMIC DNA]</scope>
    <source>
        <strain evidence="12 13">CCMP1338</strain>
        <tissue evidence="12">Whole cell</tissue>
    </source>
</reference>
<evidence type="ECO:0000256" key="4">
    <source>
        <dbReference type="ARBA" id="ARBA00022679"/>
    </source>
</evidence>
<dbReference type="InterPro" id="IPR013785">
    <property type="entry name" value="Aldolase_TIM"/>
</dbReference>
<evidence type="ECO:0000256" key="9">
    <source>
        <dbReference type="ARBA" id="ARBA00047851"/>
    </source>
</evidence>
<protein>
    <recommendedName>
        <fullName evidence="3">thiamine phosphate synthase</fullName>
        <ecNumber evidence="3">2.5.1.3</ecNumber>
    </recommendedName>
</protein>
<keyword evidence="7" id="KW-0784">Thiamine biosynthesis</keyword>
<evidence type="ECO:0000313" key="13">
    <source>
        <dbReference type="Proteomes" id="UP001157974"/>
    </source>
</evidence>
<evidence type="ECO:0000256" key="5">
    <source>
        <dbReference type="ARBA" id="ARBA00022723"/>
    </source>
</evidence>
<dbReference type="GO" id="GO:0005737">
    <property type="term" value="C:cytoplasm"/>
    <property type="evidence" value="ECO:0007669"/>
    <property type="project" value="TreeGrafter"/>
</dbReference>
<dbReference type="Pfam" id="PF02581">
    <property type="entry name" value="TMP-TENI"/>
    <property type="match status" value="1"/>
</dbReference>
<dbReference type="InterPro" id="IPR034291">
    <property type="entry name" value="TMP_synthase"/>
</dbReference>
<keyword evidence="5" id="KW-0479">Metal-binding</keyword>
<dbReference type="Proteomes" id="UP001157974">
    <property type="component" value="Unassembled WGS sequence"/>
</dbReference>
<dbReference type="SUPFAM" id="SSF51391">
    <property type="entry name" value="Thiamin phosphate synthase"/>
    <property type="match status" value="1"/>
</dbReference>
<evidence type="ECO:0000256" key="10">
    <source>
        <dbReference type="ARBA" id="ARBA00047883"/>
    </source>
</evidence>
<evidence type="ECO:0000256" key="8">
    <source>
        <dbReference type="ARBA" id="ARBA00047334"/>
    </source>
</evidence>
<gene>
    <name evidence="12" type="ORF">NDN08_000525</name>
</gene>
<dbReference type="NCBIfam" id="TIGR00693">
    <property type="entry name" value="thiE"/>
    <property type="match status" value="1"/>
</dbReference>
<comment type="cofactor">
    <cofactor evidence="1">
        <name>Mg(2+)</name>
        <dbReference type="ChEBI" id="CHEBI:18420"/>
    </cofactor>
</comment>
<sequence>MAGQLRRVGSSRRSNCTVYAERPNMDYSLYLVTDRKLTKHGDVSSVVEAALDGGTSVVQLRDKDVSTREMIELGQELRCVTEQNGVPLLVNDRVDVALAIKADGVHVGQDDMPIEMVRKLIGADKIIGVSAGTIEEAVQAENDGADYLGVGAVYATSSKSDAGDAIGPEALKAIVDSVSIPVVAIGGINGKNARECITQGAAGVAVISAIVSADDPSGASSNLRQTILKTRSE</sequence>
<evidence type="ECO:0000259" key="11">
    <source>
        <dbReference type="Pfam" id="PF02581"/>
    </source>
</evidence>
<proteinExistence type="inferred from homology"/>
<name>A0AAV8UN62_9RHOD</name>
<dbReference type="FunFam" id="3.20.20.70:FF:000096">
    <property type="entry name" value="Thiamine-phosphate synthase"/>
    <property type="match status" value="1"/>
</dbReference>
<dbReference type="HAMAP" id="MF_00097">
    <property type="entry name" value="TMP_synthase"/>
    <property type="match status" value="1"/>
</dbReference>
<evidence type="ECO:0000256" key="2">
    <source>
        <dbReference type="ARBA" id="ARBA00005165"/>
    </source>
</evidence>
<dbReference type="GO" id="GO:0004789">
    <property type="term" value="F:thiamine-phosphate diphosphorylase activity"/>
    <property type="evidence" value="ECO:0007669"/>
    <property type="project" value="UniProtKB-EC"/>
</dbReference>
<keyword evidence="13" id="KW-1185">Reference proteome</keyword>
<comment type="catalytic activity">
    <reaction evidence="8">
        <text>4-methyl-5-(2-phosphooxyethyl)-thiazole + 4-amino-2-methyl-5-(diphosphooxymethyl)pyrimidine + H(+) = thiamine phosphate + diphosphate</text>
        <dbReference type="Rhea" id="RHEA:22328"/>
        <dbReference type="ChEBI" id="CHEBI:15378"/>
        <dbReference type="ChEBI" id="CHEBI:33019"/>
        <dbReference type="ChEBI" id="CHEBI:37575"/>
        <dbReference type="ChEBI" id="CHEBI:57841"/>
        <dbReference type="ChEBI" id="CHEBI:58296"/>
        <dbReference type="EC" id="2.5.1.3"/>
    </reaction>
</comment>
<dbReference type="EMBL" id="JAMWBK010000006">
    <property type="protein sequence ID" value="KAJ8903995.1"/>
    <property type="molecule type" value="Genomic_DNA"/>
</dbReference>
<dbReference type="CDD" id="cd00564">
    <property type="entry name" value="TMP_TenI"/>
    <property type="match status" value="1"/>
</dbReference>
<comment type="catalytic activity">
    <reaction evidence="9">
        <text>2-(2-carboxy-4-methylthiazol-5-yl)ethyl phosphate + 4-amino-2-methyl-5-(diphosphooxymethyl)pyrimidine + 2 H(+) = thiamine phosphate + CO2 + diphosphate</text>
        <dbReference type="Rhea" id="RHEA:47848"/>
        <dbReference type="ChEBI" id="CHEBI:15378"/>
        <dbReference type="ChEBI" id="CHEBI:16526"/>
        <dbReference type="ChEBI" id="CHEBI:33019"/>
        <dbReference type="ChEBI" id="CHEBI:37575"/>
        <dbReference type="ChEBI" id="CHEBI:57841"/>
        <dbReference type="ChEBI" id="CHEBI:62890"/>
        <dbReference type="EC" id="2.5.1.3"/>
    </reaction>
</comment>